<dbReference type="Proteomes" id="UP000271125">
    <property type="component" value="Unassembled WGS sequence"/>
</dbReference>
<gene>
    <name evidence="1" type="ORF">DRP43_03230</name>
</gene>
<dbReference type="Gene3D" id="3.30.450.330">
    <property type="match status" value="1"/>
</dbReference>
<reference evidence="1 2" key="1">
    <citation type="submission" date="2018-06" db="EMBL/GenBank/DDBJ databases">
        <title>Extensive metabolic versatility and redundancy in microbially diverse, dynamic hydrothermal sediments.</title>
        <authorList>
            <person name="Dombrowski N."/>
            <person name="Teske A."/>
            <person name="Baker B.J."/>
        </authorList>
    </citation>
    <scope>NUCLEOTIDE SEQUENCE [LARGE SCALE GENOMIC DNA]</scope>
    <source>
        <strain evidence="1">B10_G13</strain>
    </source>
</reference>
<feature type="non-terminal residue" evidence="1">
    <location>
        <position position="1"/>
    </location>
</feature>
<dbReference type="EMBL" id="QNBD01000129">
    <property type="protein sequence ID" value="RKX70558.1"/>
    <property type="molecule type" value="Genomic_DNA"/>
</dbReference>
<evidence type="ECO:0008006" key="3">
    <source>
        <dbReference type="Google" id="ProtNLM"/>
    </source>
</evidence>
<name>A0A660SIE9_UNCT6</name>
<comment type="caution">
    <text evidence="1">The sequence shown here is derived from an EMBL/GenBank/DDBJ whole genome shotgun (WGS) entry which is preliminary data.</text>
</comment>
<dbReference type="InterPro" id="IPR012338">
    <property type="entry name" value="Beta-lactam/transpept-like"/>
</dbReference>
<evidence type="ECO:0000313" key="1">
    <source>
        <dbReference type="EMBL" id="RKX70558.1"/>
    </source>
</evidence>
<dbReference type="SUPFAM" id="SSF56601">
    <property type="entry name" value="beta-lactamase/transpeptidase-like"/>
    <property type="match status" value="1"/>
</dbReference>
<dbReference type="AlphaFoldDB" id="A0A660SIE9"/>
<sequence>EIVSSFVGFFPVKKPKFVIAIIIDRPEKARFASIVAAPCFSSIGSKISSMYPYSSEVYAKR</sequence>
<evidence type="ECO:0000313" key="2">
    <source>
        <dbReference type="Proteomes" id="UP000271125"/>
    </source>
</evidence>
<protein>
    <recommendedName>
        <fullName evidence="3">Penicillin-binding protein transpeptidase domain-containing protein</fullName>
    </recommendedName>
</protein>
<organism evidence="1 2">
    <name type="scientific">candidate division TA06 bacterium</name>
    <dbReference type="NCBI Taxonomy" id="2250710"/>
    <lineage>
        <taxon>Bacteria</taxon>
        <taxon>Bacteria division TA06</taxon>
    </lineage>
</organism>
<accession>A0A660SIE9</accession>
<proteinExistence type="predicted"/>